<evidence type="ECO:0008006" key="4">
    <source>
        <dbReference type="Google" id="ProtNLM"/>
    </source>
</evidence>
<feature type="transmembrane region" description="Helical" evidence="1">
    <location>
        <begin position="6"/>
        <end position="28"/>
    </location>
</feature>
<evidence type="ECO:0000256" key="1">
    <source>
        <dbReference type="SAM" id="Phobius"/>
    </source>
</evidence>
<gene>
    <name evidence="2" type="ORF">NTJ_11691</name>
</gene>
<dbReference type="EMBL" id="AP028918">
    <property type="protein sequence ID" value="BES98875.1"/>
    <property type="molecule type" value="Genomic_DNA"/>
</dbReference>
<reference evidence="2 3" key="1">
    <citation type="submission" date="2023-09" db="EMBL/GenBank/DDBJ databases">
        <title>Nesidiocoris tenuis whole genome shotgun sequence.</title>
        <authorList>
            <person name="Shibata T."/>
            <person name="Shimoda M."/>
            <person name="Kobayashi T."/>
            <person name="Uehara T."/>
        </authorList>
    </citation>
    <scope>NUCLEOTIDE SEQUENCE [LARGE SCALE GENOMIC DNA]</scope>
    <source>
        <strain evidence="2 3">Japan</strain>
    </source>
</reference>
<keyword evidence="1" id="KW-0812">Transmembrane</keyword>
<keyword evidence="1" id="KW-0472">Membrane</keyword>
<organism evidence="2 3">
    <name type="scientific">Nesidiocoris tenuis</name>
    <dbReference type="NCBI Taxonomy" id="355587"/>
    <lineage>
        <taxon>Eukaryota</taxon>
        <taxon>Metazoa</taxon>
        <taxon>Ecdysozoa</taxon>
        <taxon>Arthropoda</taxon>
        <taxon>Hexapoda</taxon>
        <taxon>Insecta</taxon>
        <taxon>Pterygota</taxon>
        <taxon>Neoptera</taxon>
        <taxon>Paraneoptera</taxon>
        <taxon>Hemiptera</taxon>
        <taxon>Heteroptera</taxon>
        <taxon>Panheteroptera</taxon>
        <taxon>Cimicomorpha</taxon>
        <taxon>Miridae</taxon>
        <taxon>Dicyphina</taxon>
        <taxon>Nesidiocoris</taxon>
    </lineage>
</organism>
<accession>A0ABN7B387</accession>
<evidence type="ECO:0000313" key="3">
    <source>
        <dbReference type="Proteomes" id="UP001307889"/>
    </source>
</evidence>
<keyword evidence="1" id="KW-1133">Transmembrane helix</keyword>
<proteinExistence type="predicted"/>
<name>A0ABN7B387_9HEMI</name>
<dbReference type="Proteomes" id="UP001307889">
    <property type="component" value="Chromosome 10"/>
</dbReference>
<sequence>MECRNLVSFTLFVVIGICFIDSCAGLGYGPYYGGYGGFGGYGYAACPKCSPYAYSLMSPCLKAKILKKYIALKKPCLTPSPILHRPYAPCLPCLARQPNACYKSATCLKYPPCGPCPYANCGKCLKHKATLALCS</sequence>
<evidence type="ECO:0000313" key="2">
    <source>
        <dbReference type="EMBL" id="BES98875.1"/>
    </source>
</evidence>
<protein>
    <recommendedName>
        <fullName evidence="4">IGFBP N-terminal domain-containing protein</fullName>
    </recommendedName>
</protein>
<keyword evidence="3" id="KW-1185">Reference proteome</keyword>